<dbReference type="AlphaFoldDB" id="A0AAD6X966"/>
<proteinExistence type="predicted"/>
<feature type="compositionally biased region" description="Basic and acidic residues" evidence="1">
    <location>
        <begin position="81"/>
        <end position="92"/>
    </location>
</feature>
<sequence length="256" mass="28217">MAPLRRSASPSSESDSGTDAPVAIPHTQARRAARTREAAQEQVVAGEREKQKEKNRERDRRLKFRAGKRVETAVGVEEDVELRMERAMREAQEESGEDEDEDEDSKMSAKQDSDDEQDDQHDSDDAESDDEDEEMPANPNHLPDHLFASAFAAPAAPSLSKISPGVERTKRKPTRTPKAKELVVGSRTIRIASTAPRAIPATIPSRKVRKFTDRALALALNGSAASNKKPWKRVPANLGVMRRSLPGPPVGFVRNP</sequence>
<evidence type="ECO:0000313" key="3">
    <source>
        <dbReference type="Proteomes" id="UP001218188"/>
    </source>
</evidence>
<feature type="region of interest" description="Disordered" evidence="1">
    <location>
        <begin position="1"/>
        <end position="183"/>
    </location>
</feature>
<name>A0AAD6X966_9AGAR</name>
<evidence type="ECO:0000256" key="1">
    <source>
        <dbReference type="SAM" id="MobiDB-lite"/>
    </source>
</evidence>
<feature type="compositionally biased region" description="Acidic residues" evidence="1">
    <location>
        <begin position="113"/>
        <end position="135"/>
    </location>
</feature>
<keyword evidence="3" id="KW-1185">Reference proteome</keyword>
<protein>
    <submittedName>
        <fullName evidence="2">Uncharacterized protein</fullName>
    </submittedName>
</protein>
<feature type="compositionally biased region" description="Low complexity" evidence="1">
    <location>
        <begin position="146"/>
        <end position="159"/>
    </location>
</feature>
<reference evidence="2" key="1">
    <citation type="submission" date="2023-03" db="EMBL/GenBank/DDBJ databases">
        <title>Massive genome expansion in bonnet fungi (Mycena s.s.) driven by repeated elements and novel gene families across ecological guilds.</title>
        <authorList>
            <consortium name="Lawrence Berkeley National Laboratory"/>
            <person name="Harder C.B."/>
            <person name="Miyauchi S."/>
            <person name="Viragh M."/>
            <person name="Kuo A."/>
            <person name="Thoen E."/>
            <person name="Andreopoulos B."/>
            <person name="Lu D."/>
            <person name="Skrede I."/>
            <person name="Drula E."/>
            <person name="Henrissat B."/>
            <person name="Morin E."/>
            <person name="Kohler A."/>
            <person name="Barry K."/>
            <person name="LaButti K."/>
            <person name="Morin E."/>
            <person name="Salamov A."/>
            <person name="Lipzen A."/>
            <person name="Mereny Z."/>
            <person name="Hegedus B."/>
            <person name="Baldrian P."/>
            <person name="Stursova M."/>
            <person name="Weitz H."/>
            <person name="Taylor A."/>
            <person name="Grigoriev I.V."/>
            <person name="Nagy L.G."/>
            <person name="Martin F."/>
            <person name="Kauserud H."/>
        </authorList>
    </citation>
    <scope>NUCLEOTIDE SEQUENCE</scope>
    <source>
        <strain evidence="2">CBHHK200</strain>
    </source>
</reference>
<organism evidence="2 3">
    <name type="scientific">Mycena alexandri</name>
    <dbReference type="NCBI Taxonomy" id="1745969"/>
    <lineage>
        <taxon>Eukaryota</taxon>
        <taxon>Fungi</taxon>
        <taxon>Dikarya</taxon>
        <taxon>Basidiomycota</taxon>
        <taxon>Agaricomycotina</taxon>
        <taxon>Agaricomycetes</taxon>
        <taxon>Agaricomycetidae</taxon>
        <taxon>Agaricales</taxon>
        <taxon>Marasmiineae</taxon>
        <taxon>Mycenaceae</taxon>
        <taxon>Mycena</taxon>
    </lineage>
</organism>
<dbReference type="Proteomes" id="UP001218188">
    <property type="component" value="Unassembled WGS sequence"/>
</dbReference>
<feature type="compositionally biased region" description="Acidic residues" evidence="1">
    <location>
        <begin position="93"/>
        <end position="104"/>
    </location>
</feature>
<evidence type="ECO:0000313" key="2">
    <source>
        <dbReference type="EMBL" id="KAJ7036729.1"/>
    </source>
</evidence>
<gene>
    <name evidence="2" type="ORF">C8F04DRAFT_1094225</name>
</gene>
<comment type="caution">
    <text evidence="2">The sequence shown here is derived from an EMBL/GenBank/DDBJ whole genome shotgun (WGS) entry which is preliminary data.</text>
</comment>
<accession>A0AAD6X966</accession>
<dbReference type="EMBL" id="JARJCM010000041">
    <property type="protein sequence ID" value="KAJ7036729.1"/>
    <property type="molecule type" value="Genomic_DNA"/>
</dbReference>
<feature type="compositionally biased region" description="Basic and acidic residues" evidence="1">
    <location>
        <begin position="46"/>
        <end position="60"/>
    </location>
</feature>